<reference evidence="2" key="1">
    <citation type="journal article" date="2014" name="Front. Microbiol.">
        <title>High frequency of phylogenetically diverse reductive dehalogenase-homologous genes in deep subseafloor sedimentary metagenomes.</title>
        <authorList>
            <person name="Kawai M."/>
            <person name="Futagami T."/>
            <person name="Toyoda A."/>
            <person name="Takaki Y."/>
            <person name="Nishi S."/>
            <person name="Hori S."/>
            <person name="Arai W."/>
            <person name="Tsubouchi T."/>
            <person name="Morono Y."/>
            <person name="Uchiyama I."/>
            <person name="Ito T."/>
            <person name="Fujiyama A."/>
            <person name="Inagaki F."/>
            <person name="Takami H."/>
        </authorList>
    </citation>
    <scope>NUCLEOTIDE SEQUENCE</scope>
    <source>
        <strain evidence="2">Expedition CK06-06</strain>
    </source>
</reference>
<sequence>NISYKLMNAENLEFDSETFDCVTARMCFHHITHQEKAIKECVRILKTGGKFVISEGIPPPGTRKFYTEMFKMKEKRRTYTLDDLVELLEHGGLINIAIEVHKMPSVSINNWLTNSGKSRAVCKKIYDMHLDCEEYVKKTYNMKILNGDIFMDWLIAIVSGVKG</sequence>
<dbReference type="GO" id="GO:0008757">
    <property type="term" value="F:S-adenosylmethionine-dependent methyltransferase activity"/>
    <property type="evidence" value="ECO:0007669"/>
    <property type="project" value="InterPro"/>
</dbReference>
<organism evidence="2">
    <name type="scientific">marine sediment metagenome</name>
    <dbReference type="NCBI Taxonomy" id="412755"/>
    <lineage>
        <taxon>unclassified sequences</taxon>
        <taxon>metagenomes</taxon>
        <taxon>ecological metagenomes</taxon>
    </lineage>
</organism>
<evidence type="ECO:0000313" key="2">
    <source>
        <dbReference type="EMBL" id="GAI85418.1"/>
    </source>
</evidence>
<feature type="domain" description="Methyltransferase type 11" evidence="1">
    <location>
        <begin position="3"/>
        <end position="53"/>
    </location>
</feature>
<accession>X1RXL9</accession>
<name>X1RXL9_9ZZZZ</name>
<dbReference type="InterPro" id="IPR013216">
    <property type="entry name" value="Methyltransf_11"/>
</dbReference>
<evidence type="ECO:0000259" key="1">
    <source>
        <dbReference type="Pfam" id="PF08241"/>
    </source>
</evidence>
<dbReference type="SUPFAM" id="SSF53335">
    <property type="entry name" value="S-adenosyl-L-methionine-dependent methyltransferases"/>
    <property type="match status" value="1"/>
</dbReference>
<dbReference type="AlphaFoldDB" id="X1RXL9"/>
<dbReference type="Pfam" id="PF08241">
    <property type="entry name" value="Methyltransf_11"/>
    <property type="match status" value="1"/>
</dbReference>
<feature type="non-terminal residue" evidence="2">
    <location>
        <position position="1"/>
    </location>
</feature>
<proteinExistence type="predicted"/>
<dbReference type="EMBL" id="BARW01006019">
    <property type="protein sequence ID" value="GAI85418.1"/>
    <property type="molecule type" value="Genomic_DNA"/>
</dbReference>
<dbReference type="Gene3D" id="3.40.50.150">
    <property type="entry name" value="Vaccinia Virus protein VP39"/>
    <property type="match status" value="1"/>
</dbReference>
<dbReference type="InterPro" id="IPR029063">
    <property type="entry name" value="SAM-dependent_MTases_sf"/>
</dbReference>
<comment type="caution">
    <text evidence="2">The sequence shown here is derived from an EMBL/GenBank/DDBJ whole genome shotgun (WGS) entry which is preliminary data.</text>
</comment>
<protein>
    <recommendedName>
        <fullName evidence="1">Methyltransferase type 11 domain-containing protein</fullName>
    </recommendedName>
</protein>
<gene>
    <name evidence="2" type="ORF">S12H4_12590</name>
</gene>
<dbReference type="PANTHER" id="PTHR43591">
    <property type="entry name" value="METHYLTRANSFERASE"/>
    <property type="match status" value="1"/>
</dbReference>
<dbReference type="CDD" id="cd02440">
    <property type="entry name" value="AdoMet_MTases"/>
    <property type="match status" value="1"/>
</dbReference>